<evidence type="ECO:0000313" key="4">
    <source>
        <dbReference type="Proteomes" id="UP000644020"/>
    </source>
</evidence>
<proteinExistence type="predicted"/>
<organism evidence="3 4">
    <name type="scientific">Streptomyces termitum</name>
    <dbReference type="NCBI Taxonomy" id="67368"/>
    <lineage>
        <taxon>Bacteria</taxon>
        <taxon>Bacillati</taxon>
        <taxon>Actinomycetota</taxon>
        <taxon>Actinomycetes</taxon>
        <taxon>Kitasatosporales</taxon>
        <taxon>Streptomycetaceae</taxon>
        <taxon>Streptomyces</taxon>
    </lineage>
</organism>
<feature type="region of interest" description="Disordered" evidence="1">
    <location>
        <begin position="1"/>
        <end position="20"/>
    </location>
</feature>
<reference evidence="3" key="1">
    <citation type="journal article" date="2014" name="Int. J. Syst. Evol. Microbiol.">
        <title>Complete genome sequence of Corynebacterium casei LMG S-19264T (=DSM 44701T), isolated from a smear-ripened cheese.</title>
        <authorList>
            <consortium name="US DOE Joint Genome Institute (JGI-PGF)"/>
            <person name="Walter F."/>
            <person name="Albersmeier A."/>
            <person name="Kalinowski J."/>
            <person name="Ruckert C."/>
        </authorList>
    </citation>
    <scope>NUCLEOTIDE SEQUENCE</scope>
    <source>
        <strain evidence="3">JCM 4518</strain>
    </source>
</reference>
<feature type="compositionally biased region" description="Basic residues" evidence="1">
    <location>
        <begin position="115"/>
        <end position="133"/>
    </location>
</feature>
<evidence type="ECO:0000256" key="2">
    <source>
        <dbReference type="SAM" id="Phobius"/>
    </source>
</evidence>
<feature type="transmembrane region" description="Helical" evidence="2">
    <location>
        <begin position="46"/>
        <end position="72"/>
    </location>
</feature>
<feature type="region of interest" description="Disordered" evidence="1">
    <location>
        <begin position="102"/>
        <end position="133"/>
    </location>
</feature>
<sequence length="133" mass="14109">MAVRKNVDLSNEEPTRRADPEMDHVDLELTPRGLRLRSTLREGSPISVGVVSLLLMLVVFVPPSAAGALAMWVGFGPVGIAVTAGVTLVVAVGLLFFVYKKTGSHTDGPAPTRRPPARRQKKGAGGRGGNRSR</sequence>
<keyword evidence="2" id="KW-1133">Transmembrane helix</keyword>
<keyword evidence="2" id="KW-0812">Transmembrane</keyword>
<accession>A0A918T9J7</accession>
<protein>
    <submittedName>
        <fullName evidence="3">Uncharacterized protein</fullName>
    </submittedName>
</protein>
<gene>
    <name evidence="3" type="ORF">GCM10010305_60010</name>
</gene>
<comment type="caution">
    <text evidence="3">The sequence shown here is derived from an EMBL/GenBank/DDBJ whole genome shotgun (WGS) entry which is preliminary data.</text>
</comment>
<dbReference type="EMBL" id="BMUL01000025">
    <property type="protein sequence ID" value="GHB09090.1"/>
    <property type="molecule type" value="Genomic_DNA"/>
</dbReference>
<dbReference type="Proteomes" id="UP000644020">
    <property type="component" value="Unassembled WGS sequence"/>
</dbReference>
<dbReference type="AlphaFoldDB" id="A0A918T9J7"/>
<dbReference type="RefSeq" id="WP_189983160.1">
    <property type="nucleotide sequence ID" value="NZ_BMUL01000025.1"/>
</dbReference>
<keyword evidence="2" id="KW-0472">Membrane</keyword>
<evidence type="ECO:0000256" key="1">
    <source>
        <dbReference type="SAM" id="MobiDB-lite"/>
    </source>
</evidence>
<evidence type="ECO:0000313" key="3">
    <source>
        <dbReference type="EMBL" id="GHB09090.1"/>
    </source>
</evidence>
<keyword evidence="4" id="KW-1185">Reference proteome</keyword>
<reference evidence="3" key="2">
    <citation type="submission" date="2020-09" db="EMBL/GenBank/DDBJ databases">
        <authorList>
            <person name="Sun Q."/>
            <person name="Ohkuma M."/>
        </authorList>
    </citation>
    <scope>NUCLEOTIDE SEQUENCE</scope>
    <source>
        <strain evidence="3">JCM 4518</strain>
    </source>
</reference>
<name>A0A918T9J7_9ACTN</name>
<feature type="transmembrane region" description="Helical" evidence="2">
    <location>
        <begin position="78"/>
        <end position="99"/>
    </location>
</feature>